<evidence type="ECO:0000313" key="3">
    <source>
        <dbReference type="Proteomes" id="UP000612282"/>
    </source>
</evidence>
<accession>A0ABQ3XF39</accession>
<keyword evidence="3" id="KW-1185">Reference proteome</keyword>
<gene>
    <name evidence="2" type="ORF">Aco03nite_055140</name>
</gene>
<comment type="caution">
    <text evidence="2">The sequence shown here is derived from an EMBL/GenBank/DDBJ whole genome shotgun (WGS) entry which is preliminary data.</text>
</comment>
<organism evidence="2 3">
    <name type="scientific">Actinoplanes couchii</name>
    <dbReference type="NCBI Taxonomy" id="403638"/>
    <lineage>
        <taxon>Bacteria</taxon>
        <taxon>Bacillati</taxon>
        <taxon>Actinomycetota</taxon>
        <taxon>Actinomycetes</taxon>
        <taxon>Micromonosporales</taxon>
        <taxon>Micromonosporaceae</taxon>
        <taxon>Actinoplanes</taxon>
    </lineage>
</organism>
<evidence type="ECO:0000256" key="1">
    <source>
        <dbReference type="SAM" id="MobiDB-lite"/>
    </source>
</evidence>
<evidence type="ECO:0000313" key="2">
    <source>
        <dbReference type="EMBL" id="GID57110.1"/>
    </source>
</evidence>
<sequence length="75" mass="7916">MPVATTRGRPVTGPTRDRRAGCGGHRIKPTATPLLERTRVRYDAVQVTAAGALLVPVHDAVKPQLVVAPAASRPL</sequence>
<reference evidence="2 3" key="1">
    <citation type="submission" date="2021-01" db="EMBL/GenBank/DDBJ databases">
        <title>Whole genome shotgun sequence of Actinoplanes couchii NBRC 106145.</title>
        <authorList>
            <person name="Komaki H."/>
            <person name="Tamura T."/>
        </authorList>
    </citation>
    <scope>NUCLEOTIDE SEQUENCE [LARGE SCALE GENOMIC DNA]</scope>
    <source>
        <strain evidence="2 3">NBRC 106145</strain>
    </source>
</reference>
<name>A0ABQ3XF39_9ACTN</name>
<feature type="compositionally biased region" description="Low complexity" evidence="1">
    <location>
        <begin position="1"/>
        <end position="14"/>
    </location>
</feature>
<dbReference type="EMBL" id="BOMG01000065">
    <property type="protein sequence ID" value="GID57110.1"/>
    <property type="molecule type" value="Genomic_DNA"/>
</dbReference>
<proteinExistence type="predicted"/>
<feature type="region of interest" description="Disordered" evidence="1">
    <location>
        <begin position="1"/>
        <end position="29"/>
    </location>
</feature>
<dbReference type="Proteomes" id="UP000612282">
    <property type="component" value="Unassembled WGS sequence"/>
</dbReference>
<protein>
    <submittedName>
        <fullName evidence="2">Uncharacterized protein</fullName>
    </submittedName>
</protein>